<proteinExistence type="predicted"/>
<organism evidence="1 2">
    <name type="scientific">Acetobacter musti</name>
    <dbReference type="NCBI Taxonomy" id="864732"/>
    <lineage>
        <taxon>Bacteria</taxon>
        <taxon>Pseudomonadati</taxon>
        <taxon>Pseudomonadota</taxon>
        <taxon>Alphaproteobacteria</taxon>
        <taxon>Acetobacterales</taxon>
        <taxon>Acetobacteraceae</taxon>
        <taxon>Acetobacter</taxon>
    </lineage>
</organism>
<dbReference type="RefSeq" id="WP_173582317.1">
    <property type="nucleotide sequence ID" value="NZ_WOTB01000004.1"/>
</dbReference>
<dbReference type="Proteomes" id="UP000635278">
    <property type="component" value="Unassembled WGS sequence"/>
</dbReference>
<accession>A0ABX0JMF8</accession>
<protein>
    <submittedName>
        <fullName evidence="1">Uncharacterized protein</fullName>
    </submittedName>
</protein>
<evidence type="ECO:0000313" key="2">
    <source>
        <dbReference type="Proteomes" id="UP000635278"/>
    </source>
</evidence>
<comment type="caution">
    <text evidence="1">The sequence shown here is derived from an EMBL/GenBank/DDBJ whole genome shotgun (WGS) entry which is preliminary data.</text>
</comment>
<evidence type="ECO:0000313" key="1">
    <source>
        <dbReference type="EMBL" id="NHN83923.1"/>
    </source>
</evidence>
<keyword evidence="2" id="KW-1185">Reference proteome</keyword>
<gene>
    <name evidence="1" type="ORF">GOB93_04605</name>
</gene>
<reference evidence="1 2" key="1">
    <citation type="journal article" date="2020" name="Int. J. Syst. Evol. Microbiol.">
        <title>Novel acetic acid bacteria from cider fermentations: Acetobacter conturbans sp. nov. and Acetobacter fallax sp. nov.</title>
        <authorList>
            <person name="Sombolestani A.S."/>
            <person name="Cleenwerck I."/>
            <person name="Cnockaert M."/>
            <person name="Borremans W."/>
            <person name="Wieme A.D."/>
            <person name="De Vuyst L."/>
            <person name="Vandamme P."/>
        </authorList>
    </citation>
    <scope>NUCLEOTIDE SEQUENCE [LARGE SCALE GENOMIC DNA]</scope>
    <source>
        <strain evidence="1 2">LMG 30640</strain>
    </source>
</reference>
<dbReference type="EMBL" id="WOTB01000004">
    <property type="protein sequence ID" value="NHN83923.1"/>
    <property type="molecule type" value="Genomic_DNA"/>
</dbReference>
<sequence length="194" mass="19960">MPFFVGFMGLVIDGPADIASEASGDGYVRQPVSFTSPGDGRLTRAISSSYSFGLATEDWGLVTGIRIYSSLIADASPVASWGVRPKMIAAGQTYTVPVEALSLLIETREVFAADDILGLTADGAEVIAGQTLSIVDGVLMLASASGGGDGSGALTLAQLNVMMSQLLQSLPQDDPGDGTSLWLNSDLLALSQKG</sequence>
<name>A0ABX0JMF8_9PROT</name>